<gene>
    <name evidence="2" type="ORF">CSSPJE1EN1_LOCUS22023</name>
</gene>
<dbReference type="Proteomes" id="UP001497444">
    <property type="component" value="Chromosome 7"/>
</dbReference>
<evidence type="ECO:0000256" key="1">
    <source>
        <dbReference type="SAM" id="Coils"/>
    </source>
</evidence>
<accession>A0ABP0XBR1</accession>
<evidence type="ECO:0000313" key="2">
    <source>
        <dbReference type="EMBL" id="CAK9276545.1"/>
    </source>
</evidence>
<keyword evidence="1" id="KW-0175">Coiled coil</keyword>
<name>A0ABP0XBR1_9BRYO</name>
<feature type="coiled-coil region" evidence="1">
    <location>
        <begin position="45"/>
        <end position="93"/>
    </location>
</feature>
<sequence>MQKWPKPKKYAEEALSNQLQRVNQIQEFHDQNDDEEKKWHTIMKLQEIEQQTKTWKSEIHQLNQMVCMLEKRINDSTAEQSDIEEKIKNLEGMQISLVHFVEKVRTTSSDIERTAVIWLPKYEATSHIVNELSFKVEQMDKKFQGICCHEVDLTQQVARVTKSQGVQLEPEGNGF</sequence>
<protein>
    <submittedName>
        <fullName evidence="2">Uncharacterized protein</fullName>
    </submittedName>
</protein>
<evidence type="ECO:0000313" key="3">
    <source>
        <dbReference type="Proteomes" id="UP001497444"/>
    </source>
</evidence>
<reference evidence="2" key="1">
    <citation type="submission" date="2024-02" db="EMBL/GenBank/DDBJ databases">
        <authorList>
            <consortium name="ELIXIR-Norway"/>
            <consortium name="Elixir Norway"/>
        </authorList>
    </citation>
    <scope>NUCLEOTIDE SEQUENCE</scope>
</reference>
<proteinExistence type="predicted"/>
<organism evidence="2 3">
    <name type="scientific">Sphagnum jensenii</name>
    <dbReference type="NCBI Taxonomy" id="128206"/>
    <lineage>
        <taxon>Eukaryota</taxon>
        <taxon>Viridiplantae</taxon>
        <taxon>Streptophyta</taxon>
        <taxon>Embryophyta</taxon>
        <taxon>Bryophyta</taxon>
        <taxon>Sphagnophytina</taxon>
        <taxon>Sphagnopsida</taxon>
        <taxon>Sphagnales</taxon>
        <taxon>Sphagnaceae</taxon>
        <taxon>Sphagnum</taxon>
    </lineage>
</organism>
<dbReference type="EMBL" id="OZ020102">
    <property type="protein sequence ID" value="CAK9276545.1"/>
    <property type="molecule type" value="Genomic_DNA"/>
</dbReference>
<keyword evidence="3" id="KW-1185">Reference proteome</keyword>